<evidence type="ECO:0000313" key="9">
    <source>
        <dbReference type="EMBL" id="BBH91619.1"/>
    </source>
</evidence>
<dbReference type="Pfam" id="PF00067">
    <property type="entry name" value="p450"/>
    <property type="match status" value="1"/>
</dbReference>
<gene>
    <name evidence="9" type="ORF">KTC_63700</name>
</gene>
<dbReference type="EMBL" id="AP019376">
    <property type="protein sequence ID" value="BBH91619.1"/>
    <property type="molecule type" value="Genomic_DNA"/>
</dbReference>
<dbReference type="InterPro" id="IPR001128">
    <property type="entry name" value="Cyt_P450"/>
</dbReference>
<dbReference type="AlphaFoldDB" id="A0A455SWX5"/>
<dbReference type="PRINTS" id="PR00385">
    <property type="entry name" value="P450"/>
</dbReference>
<comment type="cofactor">
    <cofactor evidence="7">
        <name>heme</name>
        <dbReference type="ChEBI" id="CHEBI:30413"/>
    </cofactor>
</comment>
<keyword evidence="6 8" id="KW-0503">Monooxygenase</keyword>
<evidence type="ECO:0000256" key="5">
    <source>
        <dbReference type="ARBA" id="ARBA00023004"/>
    </source>
</evidence>
<dbReference type="GO" id="GO:0005506">
    <property type="term" value="F:iron ion binding"/>
    <property type="evidence" value="ECO:0007669"/>
    <property type="project" value="InterPro"/>
</dbReference>
<reference evidence="9" key="1">
    <citation type="submission" date="2018-12" db="EMBL/GenBank/DDBJ databases">
        <title>Novel natural products biosynthetic potential of the class Ktedonobacteria.</title>
        <authorList>
            <person name="Zheng Y."/>
            <person name="Saitou A."/>
            <person name="Wang C.M."/>
            <person name="Toyoda A."/>
            <person name="Minakuchi Y."/>
            <person name="Sekiguchi Y."/>
            <person name="Ueda K."/>
            <person name="Takano H."/>
            <person name="Sakai Y."/>
            <person name="Yokota A."/>
            <person name="Yabe S."/>
        </authorList>
    </citation>
    <scope>NUCLEOTIDE SEQUENCE</scope>
    <source>
        <strain evidence="9">COM3</strain>
    </source>
</reference>
<organism evidence="9">
    <name type="scientific">Thermosporothrix sp. COM3</name>
    <dbReference type="NCBI Taxonomy" id="2490863"/>
    <lineage>
        <taxon>Bacteria</taxon>
        <taxon>Bacillati</taxon>
        <taxon>Chloroflexota</taxon>
        <taxon>Ktedonobacteria</taxon>
        <taxon>Ktedonobacterales</taxon>
        <taxon>Thermosporotrichaceae</taxon>
        <taxon>Thermosporothrix</taxon>
    </lineage>
</organism>
<dbReference type="GO" id="GO:0004497">
    <property type="term" value="F:monooxygenase activity"/>
    <property type="evidence" value="ECO:0007669"/>
    <property type="project" value="UniProtKB-KW"/>
</dbReference>
<proteinExistence type="inferred from homology"/>
<keyword evidence="5 7" id="KW-0408">Iron</keyword>
<dbReference type="GO" id="GO:0016705">
    <property type="term" value="F:oxidoreductase activity, acting on paired donors, with incorporation or reduction of molecular oxygen"/>
    <property type="evidence" value="ECO:0007669"/>
    <property type="project" value="InterPro"/>
</dbReference>
<dbReference type="InterPro" id="IPR017972">
    <property type="entry name" value="Cyt_P450_CS"/>
</dbReference>
<evidence type="ECO:0000256" key="3">
    <source>
        <dbReference type="ARBA" id="ARBA00022723"/>
    </source>
</evidence>
<dbReference type="SUPFAM" id="SSF48264">
    <property type="entry name" value="Cytochrome P450"/>
    <property type="match status" value="1"/>
</dbReference>
<dbReference type="PRINTS" id="PR00463">
    <property type="entry name" value="EP450I"/>
</dbReference>
<evidence type="ECO:0000256" key="4">
    <source>
        <dbReference type="ARBA" id="ARBA00023002"/>
    </source>
</evidence>
<accession>A0A455SWX5</accession>
<dbReference type="InterPro" id="IPR050196">
    <property type="entry name" value="Cytochrome_P450_Monoox"/>
</dbReference>
<keyword evidence="4 8" id="KW-0560">Oxidoreductase</keyword>
<dbReference type="InterPro" id="IPR002401">
    <property type="entry name" value="Cyt_P450_E_grp-I"/>
</dbReference>
<feature type="binding site" description="axial binding residue" evidence="7">
    <location>
        <position position="395"/>
    </location>
    <ligand>
        <name>heme</name>
        <dbReference type="ChEBI" id="CHEBI:30413"/>
    </ligand>
    <ligandPart>
        <name>Fe</name>
        <dbReference type="ChEBI" id="CHEBI:18248"/>
    </ligandPart>
</feature>
<name>A0A455SWX5_9CHLR</name>
<dbReference type="Gene3D" id="1.10.630.10">
    <property type="entry name" value="Cytochrome P450"/>
    <property type="match status" value="1"/>
</dbReference>
<dbReference type="PANTHER" id="PTHR24291:SF50">
    <property type="entry name" value="BIFUNCTIONAL ALBAFLAVENONE MONOOXYGENASE_TERPENE SYNTHASE"/>
    <property type="match status" value="1"/>
</dbReference>
<keyword evidence="3 7" id="KW-0479">Metal-binding</keyword>
<evidence type="ECO:0000256" key="8">
    <source>
        <dbReference type="RuleBase" id="RU000461"/>
    </source>
</evidence>
<keyword evidence="2 7" id="KW-0349">Heme</keyword>
<dbReference type="PANTHER" id="PTHR24291">
    <property type="entry name" value="CYTOCHROME P450 FAMILY 4"/>
    <property type="match status" value="1"/>
</dbReference>
<dbReference type="GO" id="GO:0020037">
    <property type="term" value="F:heme binding"/>
    <property type="evidence" value="ECO:0007669"/>
    <property type="project" value="InterPro"/>
</dbReference>
<evidence type="ECO:0000256" key="7">
    <source>
        <dbReference type="PIRSR" id="PIRSR602401-1"/>
    </source>
</evidence>
<comment type="similarity">
    <text evidence="1 8">Belongs to the cytochrome P450 family.</text>
</comment>
<evidence type="ECO:0000256" key="1">
    <source>
        <dbReference type="ARBA" id="ARBA00010617"/>
    </source>
</evidence>
<dbReference type="PROSITE" id="PS00086">
    <property type="entry name" value="CYTOCHROME_P450"/>
    <property type="match status" value="1"/>
</dbReference>
<sequence length="454" mass="51760">MSSSPVTSKKVAYVRGLPLLGSQFDLKHDRLNFLQRLAQAGDVSSFHLGFSTYFLVNEPELAEKVLVQHSKSFDRGRRLRSSRLHNGIVTSANEAHRQQRKSLASMFQPRHVLHYADVVARYGEQRQQQWKDGEVIDLFPQMVSLTMDILGNVLFNAEAISKDGTLAAAVDGMFKASVAQLFTAFSPPKSWQTPRRKRLREAGERLAECVRTITAQFDGDNPAQERKDFLYLLIKARAEQGEAIDVAEIARECWPVFFAGYSTSPLALLWAWYLLMQHPEVYQKVQEEVDSVLGGRTPTYEDLANLPYCLQVFKETLRMCPPAPMIRREALHDLDIDGYQIPAGAIILISPYTMHRRADTFPEPERFDPERFTPEREKQLPRYAYMPFGGGPRVCLGNHFALMEGHLLLATLAQRLRFELVANHPEVGFDLEHNLALRPDRKIEVIVRKRKGQV</sequence>
<protein>
    <submittedName>
        <fullName evidence="9">Cytochrome P450</fullName>
    </submittedName>
</protein>
<evidence type="ECO:0000256" key="6">
    <source>
        <dbReference type="ARBA" id="ARBA00023033"/>
    </source>
</evidence>
<evidence type="ECO:0000256" key="2">
    <source>
        <dbReference type="ARBA" id="ARBA00022617"/>
    </source>
</evidence>
<dbReference type="InterPro" id="IPR036396">
    <property type="entry name" value="Cyt_P450_sf"/>
</dbReference>